<dbReference type="AlphaFoldDB" id="A0A5C1QAC3"/>
<dbReference type="Pfam" id="PF00092">
    <property type="entry name" value="VWA"/>
    <property type="match status" value="1"/>
</dbReference>
<dbReference type="Proteomes" id="UP000323522">
    <property type="component" value="Plasmid pSna507_unt10"/>
</dbReference>
<evidence type="ECO:0000313" key="3">
    <source>
        <dbReference type="EMBL" id="QEN03112.1"/>
    </source>
</evidence>
<geneLocation type="plasmid" evidence="4">
    <name>psna507_unt10</name>
</geneLocation>
<feature type="domain" description="VWFA" evidence="1">
    <location>
        <begin position="352"/>
        <end position="551"/>
    </location>
</feature>
<dbReference type="Gene3D" id="3.40.50.410">
    <property type="entry name" value="von Willebrand factor, type A domain"/>
    <property type="match status" value="1"/>
</dbReference>
<reference evidence="3 4" key="1">
    <citation type="submission" date="2019-02" db="EMBL/GenBank/DDBJ databases">
        <title>Complete Genome Sequence and Methylome Analysis of Sphaerotilus natans subsp. sulfidivorans D-507.</title>
        <authorList>
            <person name="Fomenkov A."/>
            <person name="Gridneva E."/>
            <person name="Smolyakov D."/>
            <person name="Dubinina G."/>
            <person name="Vincze T."/>
            <person name="Grabovich M."/>
            <person name="Roberts R.J."/>
        </authorList>
    </citation>
    <scope>NUCLEOTIDE SEQUENCE [LARGE SCALE GENOMIC DNA]</scope>
    <source>
        <strain evidence="3 4">D-507</strain>
        <plasmid evidence="3">pSna507_unt10</plasmid>
        <plasmid evidence="4">psna507_unt10</plasmid>
    </source>
</reference>
<dbReference type="EMBL" id="JBEPLS010000007">
    <property type="protein sequence ID" value="MET3604295.1"/>
    <property type="molecule type" value="Genomic_DNA"/>
</dbReference>
<dbReference type="OrthoDB" id="9784383at2"/>
<keyword evidence="5" id="KW-1185">Reference proteome</keyword>
<reference evidence="2 5" key="2">
    <citation type="submission" date="2024-06" db="EMBL/GenBank/DDBJ databases">
        <title>Genomic Encyclopedia of Type Strains, Phase IV (KMG-IV): sequencing the most valuable type-strain genomes for metagenomic binning, comparative biology and taxonomic classification.</title>
        <authorList>
            <person name="Goeker M."/>
        </authorList>
    </citation>
    <scope>NUCLEOTIDE SEQUENCE [LARGE SCALE GENOMIC DNA]</scope>
    <source>
        <strain evidence="2 5">D-501</strain>
    </source>
</reference>
<dbReference type="PANTHER" id="PTHR30632">
    <property type="entry name" value="MOLYBDATE-BINDING PERIPLASMIC PROTEIN"/>
    <property type="match status" value="1"/>
</dbReference>
<dbReference type="InterPro" id="IPR036465">
    <property type="entry name" value="vWFA_dom_sf"/>
</dbReference>
<evidence type="ECO:0000313" key="5">
    <source>
        <dbReference type="Proteomes" id="UP001549111"/>
    </source>
</evidence>
<dbReference type="RefSeq" id="WP_149505731.1">
    <property type="nucleotide sequence ID" value="NZ_CP035710.1"/>
</dbReference>
<protein>
    <submittedName>
        <fullName evidence="2">Ca-activated chloride channel family protein</fullName>
    </submittedName>
    <submittedName>
        <fullName evidence="3">VWA domain-containing protein</fullName>
    </submittedName>
</protein>
<dbReference type="GO" id="GO:0030973">
    <property type="term" value="F:molybdate ion binding"/>
    <property type="evidence" value="ECO:0007669"/>
    <property type="project" value="TreeGrafter"/>
</dbReference>
<evidence type="ECO:0000313" key="2">
    <source>
        <dbReference type="EMBL" id="MET3604295.1"/>
    </source>
</evidence>
<sequence length="551" mass="58319">MNALAALAGTLLAAALLGGCDRSGPAPSPQAASSSSAGALRILAGSELRELAPALQQAAQQAGVPVQFEFAGSLDIVDRSNRAGPGSDERGFDAILPAGGAYPALALQSPPLAVERLFYSRIALGVKTSRWRELGWDRQPPGWAQIAEAVRAGRLRYAMSSPSRSNSGMSALFAVAAAAAGKTEDMTLADVRTPEAEALLRDFLSGHKLTAGSSGWLAEAYGREQDTLDAMVNYESVILGLNARQGTDALKEPLVPVYPADGVISADYPLMLLAPADEALRARFQKLVQAWRSAAVQGEVLAQAFLRPSNPEVRPAAALPVTPVVELAFPGRLEVIDAVLGAWQGEWRRPATAIFVLDVSGSMEGERIAALRQSLRLLAGAEPADSLSARHARFQQRERVVMLPFGSEVGPVERVEFGAAGTDIGASAQAADTQAAARIRAYAEALSTGGGTALYSALARALEIARQEMRMNPDRLVSVVLLSDGLKTAGIDLQDFEQRWRDGDPVRIFPILFGDASQSEMQHIAALGGGRVFDARSASLEAVFKDIRGYQ</sequence>
<geneLocation type="plasmid" evidence="3">
    <name>pSna507_unt10</name>
</geneLocation>
<dbReference type="SUPFAM" id="SSF53850">
    <property type="entry name" value="Periplasmic binding protein-like II"/>
    <property type="match status" value="1"/>
</dbReference>
<evidence type="ECO:0000313" key="4">
    <source>
        <dbReference type="Proteomes" id="UP000323522"/>
    </source>
</evidence>
<evidence type="ECO:0000259" key="1">
    <source>
        <dbReference type="PROSITE" id="PS50234"/>
    </source>
</evidence>
<dbReference type="SMART" id="SM00327">
    <property type="entry name" value="VWA"/>
    <property type="match status" value="1"/>
</dbReference>
<dbReference type="InterPro" id="IPR050682">
    <property type="entry name" value="ModA/WtpA"/>
</dbReference>
<organism evidence="3 4">
    <name type="scientific">Sphaerotilus sulfidivorans</name>
    <dbReference type="NCBI Taxonomy" id="639200"/>
    <lineage>
        <taxon>Bacteria</taxon>
        <taxon>Pseudomonadati</taxon>
        <taxon>Pseudomonadota</taxon>
        <taxon>Betaproteobacteria</taxon>
        <taxon>Burkholderiales</taxon>
        <taxon>Sphaerotilaceae</taxon>
        <taxon>Sphaerotilus</taxon>
    </lineage>
</organism>
<dbReference type="InterPro" id="IPR002035">
    <property type="entry name" value="VWF_A"/>
</dbReference>
<dbReference type="GO" id="GO:0015689">
    <property type="term" value="P:molybdate ion transport"/>
    <property type="evidence" value="ECO:0007669"/>
    <property type="project" value="TreeGrafter"/>
</dbReference>
<name>A0A5C1QAC3_9BURK</name>
<keyword evidence="3" id="KW-0614">Plasmid</keyword>
<dbReference type="PROSITE" id="PS50234">
    <property type="entry name" value="VWFA"/>
    <property type="match status" value="1"/>
</dbReference>
<dbReference type="SUPFAM" id="SSF53300">
    <property type="entry name" value="vWA-like"/>
    <property type="match status" value="1"/>
</dbReference>
<dbReference type="KEGG" id="snn:EWH46_19930"/>
<accession>A0A5C1QAC3</accession>
<dbReference type="CDD" id="cd00198">
    <property type="entry name" value="vWFA"/>
    <property type="match status" value="1"/>
</dbReference>
<gene>
    <name evidence="2" type="ORF">ABIC99_002111</name>
    <name evidence="3" type="ORF">EWH46_19930</name>
</gene>
<dbReference type="Proteomes" id="UP001549111">
    <property type="component" value="Unassembled WGS sequence"/>
</dbReference>
<dbReference type="PANTHER" id="PTHR30632:SF0">
    <property type="entry name" value="SULFATE-BINDING PROTEIN"/>
    <property type="match status" value="1"/>
</dbReference>
<dbReference type="EMBL" id="CP035710">
    <property type="protein sequence ID" value="QEN03112.1"/>
    <property type="molecule type" value="Genomic_DNA"/>
</dbReference>
<proteinExistence type="predicted"/>